<protein>
    <recommendedName>
        <fullName evidence="16">MYND-type domain-containing protein</fullName>
    </recommendedName>
</protein>
<dbReference type="Proteomes" id="UP000683360">
    <property type="component" value="Unassembled WGS sequence"/>
</dbReference>
<dbReference type="Pfam" id="PF20266">
    <property type="entry name" value="Mab-21_C"/>
    <property type="match status" value="1"/>
</dbReference>
<dbReference type="Pfam" id="PF01753">
    <property type="entry name" value="zf-MYND"/>
    <property type="match status" value="1"/>
</dbReference>
<organism evidence="14 15">
    <name type="scientific">Mytilus edulis</name>
    <name type="common">Blue mussel</name>
    <dbReference type="NCBI Taxonomy" id="6550"/>
    <lineage>
        <taxon>Eukaryota</taxon>
        <taxon>Metazoa</taxon>
        <taxon>Spiralia</taxon>
        <taxon>Lophotrochozoa</taxon>
        <taxon>Mollusca</taxon>
        <taxon>Bivalvia</taxon>
        <taxon>Autobranchia</taxon>
        <taxon>Pteriomorphia</taxon>
        <taxon>Mytilida</taxon>
        <taxon>Mytiloidea</taxon>
        <taxon>Mytilidae</taxon>
        <taxon>Mytilinae</taxon>
        <taxon>Mytilus</taxon>
    </lineage>
</organism>
<dbReference type="SMART" id="SM01265">
    <property type="entry name" value="Mab-21"/>
    <property type="match status" value="1"/>
</dbReference>
<evidence type="ECO:0000256" key="4">
    <source>
        <dbReference type="ARBA" id="ARBA00022695"/>
    </source>
</evidence>
<evidence type="ECO:0000256" key="2">
    <source>
        <dbReference type="ARBA" id="ARBA00008307"/>
    </source>
</evidence>
<dbReference type="GO" id="GO:0008270">
    <property type="term" value="F:zinc ion binding"/>
    <property type="evidence" value="ECO:0007669"/>
    <property type="project" value="UniProtKB-KW"/>
</dbReference>
<keyword evidence="8" id="KW-0862">Zinc</keyword>
<dbReference type="InterPro" id="IPR024810">
    <property type="entry name" value="MAB21L/cGLR"/>
</dbReference>
<keyword evidence="6" id="KW-0547">Nucleotide-binding</keyword>
<evidence type="ECO:0000256" key="7">
    <source>
        <dbReference type="ARBA" id="ARBA00022771"/>
    </source>
</evidence>
<dbReference type="GO" id="GO:0016779">
    <property type="term" value="F:nucleotidyltransferase activity"/>
    <property type="evidence" value="ECO:0007669"/>
    <property type="project" value="UniProtKB-KW"/>
</dbReference>
<sequence length="764" mass="89259">MLSDEEKESMRLFDILEHIGVNKEYRNKLQRVSSTYEILDTYFTQQKSRYCFGSRSEGIFSTDARTDMDCIICDETLPVIEDISEAGQHPLSLLIVRELNTPAGYAKLQLVMNGVPCTHIHWPRVSDINIPLKCLTTDSLGRMVLFDIPSIYGVECGSRWANKPATKFGTIDTVVCFRCKTWPAIAKAWLFRHRLYGWPSQEIIQEIKSLACFVVKKGHPLSSEIDLEWRISMSLQEKKLMFYLTDVQHKCYYALKILNRDVIKLKYLTSYHWKTCLLFVIEENNVNIWQKTRLCHSVKLCIEQMLKWVKRGFCPNYFIHTDNLFDGKLDGRRKLILENTLEHFFTVGYRLDNELCNLLTDNPRSLENDKWSQWLQTRKIEYEISLLDMNLTMSMYSGCISNIHILDKYYNQSNENIATFIHFLWEKIDQIQRDYTVTEHTLDETKSSMSLLIPFIYVSLASNISVIAIQHPNPKVRNFLLSGSFQYFVKGNLSGRLKFISVLYAIGLYKDCERFLEREDEQDIKRNPSVCICSITNFDLTQKDENHINTLNSNVFTCISFLPCELPVTPDAMKYEMFRYIGICLQENERPSILSTWNYRAVVDCNVYFFLLKYLIKRKLRKDQESEDARSSILDLLSGTNVRHCDVAYNVLAWTCSSDYLIPIALLFSAFSWIITNSFNPNLLVLNAEMKRTESQYNAAKLHALVLLYNTWFARKTSNFQFCFQCFTFSQEKLNTCNRCKISTYCSNQCQSKNLRLIKQCVKL</sequence>
<keyword evidence="5" id="KW-0479">Metal-binding</keyword>
<keyword evidence="3" id="KW-0808">Transferase</keyword>
<evidence type="ECO:0000259" key="11">
    <source>
        <dbReference type="Pfam" id="PF01753"/>
    </source>
</evidence>
<feature type="domain" description="MYND-type" evidence="11">
    <location>
        <begin position="723"/>
        <end position="754"/>
    </location>
</feature>
<evidence type="ECO:0000259" key="13">
    <source>
        <dbReference type="Pfam" id="PF20266"/>
    </source>
</evidence>
<dbReference type="SUPFAM" id="SSF144232">
    <property type="entry name" value="HIT/MYND zinc finger-like"/>
    <property type="match status" value="1"/>
</dbReference>
<proteinExistence type="inferred from homology"/>
<gene>
    <name evidence="14" type="ORF">MEDL_28843</name>
</gene>
<comment type="similarity">
    <text evidence="2">Belongs to the mab-21 family.</text>
</comment>
<feature type="domain" description="Mab-21-like nucleotidyltransferase" evidence="12">
    <location>
        <begin position="170"/>
        <end position="241"/>
    </location>
</feature>
<dbReference type="InterPro" id="IPR002893">
    <property type="entry name" value="Znf_MYND"/>
</dbReference>
<dbReference type="OrthoDB" id="6158026at2759"/>
<keyword evidence="7" id="KW-0863">Zinc-finger</keyword>
<evidence type="ECO:0000256" key="6">
    <source>
        <dbReference type="ARBA" id="ARBA00022741"/>
    </source>
</evidence>
<evidence type="ECO:0000256" key="3">
    <source>
        <dbReference type="ARBA" id="ARBA00022679"/>
    </source>
</evidence>
<evidence type="ECO:0000256" key="5">
    <source>
        <dbReference type="ARBA" id="ARBA00022723"/>
    </source>
</evidence>
<dbReference type="PANTHER" id="PTHR10656:SF42">
    <property type="entry name" value="CYCLIC GMP-AMP SYNTHASE-LIKE PROTEIN-RELATED"/>
    <property type="match status" value="1"/>
</dbReference>
<dbReference type="PANTHER" id="PTHR10656">
    <property type="entry name" value="CELL FATE DETERMINING PROTEIN MAB21-RELATED"/>
    <property type="match status" value="1"/>
</dbReference>
<evidence type="ECO:0008006" key="16">
    <source>
        <dbReference type="Google" id="ProtNLM"/>
    </source>
</evidence>
<keyword evidence="10" id="KW-0460">Magnesium</keyword>
<reference evidence="14" key="1">
    <citation type="submission" date="2021-03" db="EMBL/GenBank/DDBJ databases">
        <authorList>
            <person name="Bekaert M."/>
        </authorList>
    </citation>
    <scope>NUCLEOTIDE SEQUENCE</scope>
</reference>
<evidence type="ECO:0000256" key="10">
    <source>
        <dbReference type="ARBA" id="ARBA00022842"/>
    </source>
</evidence>
<feature type="domain" description="Mab-21-like HhH/H2TH-like" evidence="13">
    <location>
        <begin position="249"/>
        <end position="328"/>
    </location>
</feature>
<dbReference type="AlphaFoldDB" id="A0A8S3S1W2"/>
<dbReference type="GO" id="GO:0005524">
    <property type="term" value="F:ATP binding"/>
    <property type="evidence" value="ECO:0007669"/>
    <property type="project" value="UniProtKB-KW"/>
</dbReference>
<accession>A0A8S3S1W2</accession>
<evidence type="ECO:0000256" key="1">
    <source>
        <dbReference type="ARBA" id="ARBA00001946"/>
    </source>
</evidence>
<name>A0A8S3S1W2_MYTED</name>
<comment type="caution">
    <text evidence="14">The sequence shown here is derived from an EMBL/GenBank/DDBJ whole genome shotgun (WGS) entry which is preliminary data.</text>
</comment>
<dbReference type="InterPro" id="IPR046906">
    <property type="entry name" value="Mab-21_HhH/H2TH-like"/>
</dbReference>
<dbReference type="Pfam" id="PF03281">
    <property type="entry name" value="Mab-21"/>
    <property type="match status" value="1"/>
</dbReference>
<comment type="cofactor">
    <cofactor evidence="1">
        <name>Mg(2+)</name>
        <dbReference type="ChEBI" id="CHEBI:18420"/>
    </cofactor>
</comment>
<evidence type="ECO:0000313" key="14">
    <source>
        <dbReference type="EMBL" id="CAG2215052.1"/>
    </source>
</evidence>
<dbReference type="Gene3D" id="1.10.1410.40">
    <property type="match status" value="1"/>
</dbReference>
<keyword evidence="9" id="KW-0067">ATP-binding</keyword>
<keyword evidence="4" id="KW-0548">Nucleotidyltransferase</keyword>
<dbReference type="InterPro" id="IPR046903">
    <property type="entry name" value="Mab-21-like_nuc_Trfase"/>
</dbReference>
<evidence type="ECO:0000259" key="12">
    <source>
        <dbReference type="Pfam" id="PF03281"/>
    </source>
</evidence>
<evidence type="ECO:0000313" key="15">
    <source>
        <dbReference type="Proteomes" id="UP000683360"/>
    </source>
</evidence>
<dbReference type="EMBL" id="CAJPWZ010001433">
    <property type="protein sequence ID" value="CAG2215052.1"/>
    <property type="molecule type" value="Genomic_DNA"/>
</dbReference>
<evidence type="ECO:0000256" key="9">
    <source>
        <dbReference type="ARBA" id="ARBA00022840"/>
    </source>
</evidence>
<evidence type="ECO:0000256" key="8">
    <source>
        <dbReference type="ARBA" id="ARBA00022833"/>
    </source>
</evidence>
<keyword evidence="15" id="KW-1185">Reference proteome</keyword>